<accession>A0ABP9DBA3</accession>
<dbReference type="PANTHER" id="PTHR11533">
    <property type="entry name" value="PROTEASE M1 ZINC METALLOPROTEASE"/>
    <property type="match status" value="1"/>
</dbReference>
<sequence length="956" mass="109890">MGQRKLGAKPTDSGGVLMPEQAAYDVTHYHIDLEVIPEEKSILGTVTISAKVMAPSEWVVVDLDTALKVQKSTFKVEGKEAPLEVKRKKGQVWYRSSRMLQVGEEWKLAINYSGHPKEAPRAPWVGGFSWAETPQGAPWIATSVQFDGADLWIPCKDHPSDEPDSVDLHITVPKPLVVASNGQLKGIKKFKGKKTYHWQINTPINNYDIALNIAPYKEVSYEYTNVLGEKMLLRWWVLPSHQKQAEVLLPEFADHLRFYEEKLGPYPFRNEKYGIAEVPFLGMEHQTIIAYGANFKPNAFGFDFLHHHELGHEWWGNMVTAADWKDFWIHEGFCSYMQALYTEEKKGLEGYHQYIGTMRPKIRNIQALAPITSKSTKEKYFHAPCYTESDGDIYTKGVLVLHTLRYLIGEEALMRSLRKMAYPSKEMEGKTDGSQCRLVSSSDFITIAEQESGQDLDWFFEVYLRQPQIPNLLVNKEGDYLSLRWDLPKEMDFPMPLEIEIGGQRQRIEMTGNQAKIPLGNINMEEISIDPDNWIYKKSEYKEKLAFRKQLSEGLPGVTFKELKASDHFSQYYELFIPQPMDHQSPDGDRFMQRAYFGFAGFDRPMILETEGYGAYNYTKEPSKLLQANQLVVEYRFYGRSVPESGIPWEYLTNDQAIEDYHRLVTRLKPIFSSKWVSTGISKGGETTLIYKSKYPNDVDVAIPYVAPIILSREDPRTDIHIQTVGEKSTRDRIAVFQREVLKNRQAILNEIHRYAAEKGMHFKVGEEVALEYAVLEFPFSYWQWGGKPEEIPGKGASAKEQFDYLNRIVGISFYCDKTLDRLAPSYYQHMRELGYYGFDTSNVKDLLEVVKTPTNRFFAPEGVTLTYDNTYMRKVLDYLETKGNNILYIYGGYDTWGACSVNPTDQTNALKMVLEGGSHSTRIKDFSEEDQKKVYATLVKWLNIEVTPLENVCIE</sequence>
<evidence type="ECO:0000259" key="1">
    <source>
        <dbReference type="Pfam" id="PF01433"/>
    </source>
</evidence>
<dbReference type="PANTHER" id="PTHR11533:SF174">
    <property type="entry name" value="PUROMYCIN-SENSITIVE AMINOPEPTIDASE-RELATED"/>
    <property type="match status" value="1"/>
</dbReference>
<protein>
    <recommendedName>
        <fullName evidence="5">Membrane alanyl aminopeptidase</fullName>
    </recommendedName>
</protein>
<comment type="caution">
    <text evidence="3">The sequence shown here is derived from an EMBL/GenBank/DDBJ whole genome shotgun (WGS) entry which is preliminary data.</text>
</comment>
<name>A0ABP9DBA3_9BACT</name>
<dbReference type="Pfam" id="PF01433">
    <property type="entry name" value="Peptidase_M1"/>
    <property type="match status" value="1"/>
</dbReference>
<evidence type="ECO:0000313" key="3">
    <source>
        <dbReference type="EMBL" id="GAA4832729.1"/>
    </source>
</evidence>
<dbReference type="Gene3D" id="1.10.390.10">
    <property type="entry name" value="Neutral Protease Domain 2"/>
    <property type="match status" value="1"/>
</dbReference>
<gene>
    <name evidence="3" type="ORF">GCM10023331_17470</name>
</gene>
<dbReference type="Gene3D" id="3.40.50.1820">
    <property type="entry name" value="alpha/beta hydrolase"/>
    <property type="match status" value="2"/>
</dbReference>
<dbReference type="Pfam" id="PF17900">
    <property type="entry name" value="Peptidase_M1_N"/>
    <property type="match status" value="1"/>
</dbReference>
<keyword evidence="4" id="KW-1185">Reference proteome</keyword>
<organism evidence="3 4">
    <name type="scientific">Algivirga pacifica</name>
    <dbReference type="NCBI Taxonomy" id="1162670"/>
    <lineage>
        <taxon>Bacteria</taxon>
        <taxon>Pseudomonadati</taxon>
        <taxon>Bacteroidota</taxon>
        <taxon>Cytophagia</taxon>
        <taxon>Cytophagales</taxon>
        <taxon>Flammeovirgaceae</taxon>
        <taxon>Algivirga</taxon>
    </lineage>
</organism>
<dbReference type="InterPro" id="IPR042097">
    <property type="entry name" value="Aminopeptidase_N-like_N_sf"/>
</dbReference>
<dbReference type="Proteomes" id="UP001500298">
    <property type="component" value="Unassembled WGS sequence"/>
</dbReference>
<dbReference type="InterPro" id="IPR027268">
    <property type="entry name" value="Peptidase_M4/M1_CTD_sf"/>
</dbReference>
<proteinExistence type="predicted"/>
<evidence type="ECO:0000313" key="4">
    <source>
        <dbReference type="Proteomes" id="UP001500298"/>
    </source>
</evidence>
<dbReference type="InterPro" id="IPR008761">
    <property type="entry name" value="Peptidase_S37"/>
</dbReference>
<dbReference type="Gene3D" id="2.60.40.1730">
    <property type="entry name" value="tricorn interacting facor f3 domain"/>
    <property type="match status" value="1"/>
</dbReference>
<evidence type="ECO:0008006" key="5">
    <source>
        <dbReference type="Google" id="ProtNLM"/>
    </source>
</evidence>
<dbReference type="InterPro" id="IPR029058">
    <property type="entry name" value="AB_hydrolase_fold"/>
</dbReference>
<dbReference type="SUPFAM" id="SSF55486">
    <property type="entry name" value="Metalloproteases ('zincins'), catalytic domain"/>
    <property type="match status" value="1"/>
</dbReference>
<dbReference type="Pfam" id="PF05576">
    <property type="entry name" value="Peptidase_S37"/>
    <property type="match status" value="1"/>
</dbReference>
<dbReference type="SUPFAM" id="SSF63737">
    <property type="entry name" value="Leukotriene A4 hydrolase N-terminal domain"/>
    <property type="match status" value="1"/>
</dbReference>
<dbReference type="InterPro" id="IPR045357">
    <property type="entry name" value="Aminopeptidase_N-like_N"/>
</dbReference>
<dbReference type="CDD" id="cd09603">
    <property type="entry name" value="M1_APN_like"/>
    <property type="match status" value="1"/>
</dbReference>
<feature type="domain" description="Peptidase M1 membrane alanine aminopeptidase" evidence="1">
    <location>
        <begin position="307"/>
        <end position="460"/>
    </location>
</feature>
<feature type="domain" description="Aminopeptidase N-like N-terminal" evidence="2">
    <location>
        <begin position="27"/>
        <end position="204"/>
    </location>
</feature>
<dbReference type="SUPFAM" id="SSF53474">
    <property type="entry name" value="alpha/beta-Hydrolases"/>
    <property type="match status" value="1"/>
</dbReference>
<evidence type="ECO:0000259" key="2">
    <source>
        <dbReference type="Pfam" id="PF17900"/>
    </source>
</evidence>
<dbReference type="EMBL" id="BAABJX010000026">
    <property type="protein sequence ID" value="GAA4832729.1"/>
    <property type="molecule type" value="Genomic_DNA"/>
</dbReference>
<dbReference type="InterPro" id="IPR050344">
    <property type="entry name" value="Peptidase_M1_aminopeptidases"/>
</dbReference>
<reference evidence="4" key="1">
    <citation type="journal article" date="2019" name="Int. J. Syst. Evol. Microbiol.">
        <title>The Global Catalogue of Microorganisms (GCM) 10K type strain sequencing project: providing services to taxonomists for standard genome sequencing and annotation.</title>
        <authorList>
            <consortium name="The Broad Institute Genomics Platform"/>
            <consortium name="The Broad Institute Genome Sequencing Center for Infectious Disease"/>
            <person name="Wu L."/>
            <person name="Ma J."/>
        </authorList>
    </citation>
    <scope>NUCLEOTIDE SEQUENCE [LARGE SCALE GENOMIC DNA]</scope>
    <source>
        <strain evidence="4">JCM 18326</strain>
    </source>
</reference>
<dbReference type="InterPro" id="IPR014782">
    <property type="entry name" value="Peptidase_M1_dom"/>
</dbReference>